<reference evidence="1" key="1">
    <citation type="journal article" date="2015" name="Nature">
        <title>Complex archaea that bridge the gap between prokaryotes and eukaryotes.</title>
        <authorList>
            <person name="Spang A."/>
            <person name="Saw J.H."/>
            <person name="Jorgensen S.L."/>
            <person name="Zaremba-Niedzwiedzka K."/>
            <person name="Martijn J."/>
            <person name="Lind A.E."/>
            <person name="van Eijk R."/>
            <person name="Schleper C."/>
            <person name="Guy L."/>
            <person name="Ettema T.J."/>
        </authorList>
    </citation>
    <scope>NUCLEOTIDE SEQUENCE</scope>
</reference>
<dbReference type="AlphaFoldDB" id="A0A0F9IBT2"/>
<comment type="caution">
    <text evidence="1">The sequence shown here is derived from an EMBL/GenBank/DDBJ whole genome shotgun (WGS) entry which is preliminary data.</text>
</comment>
<feature type="non-terminal residue" evidence="1">
    <location>
        <position position="1"/>
    </location>
</feature>
<protein>
    <submittedName>
        <fullName evidence="1">Uncharacterized protein</fullName>
    </submittedName>
</protein>
<sequence length="80" mass="9172">TNEWWIISQGNPFIYFDDEATACLVEKYRTIITELLDLIEQKDKRIAVLEGDEPCNIPSCGARKIKDLSDTIHINDGMDE</sequence>
<evidence type="ECO:0000313" key="1">
    <source>
        <dbReference type="EMBL" id="KKM17199.1"/>
    </source>
</evidence>
<dbReference type="EMBL" id="LAZR01014507">
    <property type="protein sequence ID" value="KKM17199.1"/>
    <property type="molecule type" value="Genomic_DNA"/>
</dbReference>
<organism evidence="1">
    <name type="scientific">marine sediment metagenome</name>
    <dbReference type="NCBI Taxonomy" id="412755"/>
    <lineage>
        <taxon>unclassified sequences</taxon>
        <taxon>metagenomes</taxon>
        <taxon>ecological metagenomes</taxon>
    </lineage>
</organism>
<name>A0A0F9IBT2_9ZZZZ</name>
<gene>
    <name evidence="1" type="ORF">LCGC14_1678230</name>
</gene>
<proteinExistence type="predicted"/>
<accession>A0A0F9IBT2</accession>